<keyword evidence="2" id="KW-1185">Reference proteome</keyword>
<proteinExistence type="predicted"/>
<dbReference type="EMBL" id="BAFC01000062">
    <property type="protein sequence ID" value="GAB39272.1"/>
    <property type="molecule type" value="Genomic_DNA"/>
</dbReference>
<dbReference type="Proteomes" id="UP000005845">
    <property type="component" value="Unassembled WGS sequence"/>
</dbReference>
<protein>
    <submittedName>
        <fullName evidence="1">Uncharacterized protein</fullName>
    </submittedName>
</protein>
<sequence length="74" mass="8518">MTFCDCCGNYLTAGTRRALATHPSVPQWIHQHREIPRDACRFRPTIRRTEPDQLLTILDTIQAPRMSRTPFPPG</sequence>
<comment type="caution">
    <text evidence="1">The sequence shown here is derived from an EMBL/GenBank/DDBJ whole genome shotgun (WGS) entry which is preliminary data.</text>
</comment>
<evidence type="ECO:0000313" key="2">
    <source>
        <dbReference type="Proteomes" id="UP000005845"/>
    </source>
</evidence>
<organism evidence="1 2">
    <name type="scientific">Gordonia sputi NBRC 100414</name>
    <dbReference type="NCBI Taxonomy" id="1089453"/>
    <lineage>
        <taxon>Bacteria</taxon>
        <taxon>Bacillati</taxon>
        <taxon>Actinomycetota</taxon>
        <taxon>Actinomycetes</taxon>
        <taxon>Mycobacteriales</taxon>
        <taxon>Gordoniaceae</taxon>
        <taxon>Gordonia</taxon>
    </lineage>
</organism>
<accession>H5U0S5</accession>
<reference evidence="1 2" key="1">
    <citation type="submission" date="2012-02" db="EMBL/GenBank/DDBJ databases">
        <title>Whole genome shotgun sequence of Gordonia sputi NBRC 100414.</title>
        <authorList>
            <person name="Yoshida I."/>
            <person name="Hosoyama A."/>
            <person name="Tsuchikane K."/>
            <person name="Katsumata H."/>
            <person name="Yamazaki S."/>
            <person name="Fujita N."/>
        </authorList>
    </citation>
    <scope>NUCLEOTIDE SEQUENCE [LARGE SCALE GENOMIC DNA]</scope>
    <source>
        <strain evidence="1 2">NBRC 100414</strain>
    </source>
</reference>
<gene>
    <name evidence="1" type="ORF">GOSPT_062_00070</name>
</gene>
<evidence type="ECO:0000313" key="1">
    <source>
        <dbReference type="EMBL" id="GAB39272.1"/>
    </source>
</evidence>
<dbReference type="AlphaFoldDB" id="H5U0S5"/>
<name>H5U0S5_9ACTN</name>